<dbReference type="AlphaFoldDB" id="A0A3E1YHB9"/>
<dbReference type="Proteomes" id="UP000260644">
    <property type="component" value="Unassembled WGS sequence"/>
</dbReference>
<keyword evidence="2" id="KW-1185">Reference proteome</keyword>
<evidence type="ECO:0000313" key="2">
    <source>
        <dbReference type="Proteomes" id="UP000260644"/>
    </source>
</evidence>
<accession>A0A3E1YHB9</accession>
<gene>
    <name evidence="1" type="ORF">DVR12_03020</name>
</gene>
<dbReference type="OrthoDB" id="673281at2"/>
<evidence type="ECO:0000313" key="1">
    <source>
        <dbReference type="EMBL" id="RFS26772.1"/>
    </source>
</evidence>
<name>A0A3E1YHB9_9BACT</name>
<reference evidence="1 2" key="1">
    <citation type="submission" date="2018-07" db="EMBL/GenBank/DDBJ databases">
        <title>Chitinophaga K2CV101002-2 sp. nov., isolated from a monsoon evergreen broad-leaved forest soil.</title>
        <authorList>
            <person name="Lv Y."/>
        </authorList>
    </citation>
    <scope>NUCLEOTIDE SEQUENCE [LARGE SCALE GENOMIC DNA]</scope>
    <source>
        <strain evidence="1 2">GDMCC 1.1288</strain>
    </source>
</reference>
<organism evidence="1 2">
    <name type="scientific">Chitinophaga silvatica</name>
    <dbReference type="NCBI Taxonomy" id="2282649"/>
    <lineage>
        <taxon>Bacteria</taxon>
        <taxon>Pseudomonadati</taxon>
        <taxon>Bacteroidota</taxon>
        <taxon>Chitinophagia</taxon>
        <taxon>Chitinophagales</taxon>
        <taxon>Chitinophagaceae</taxon>
        <taxon>Chitinophaga</taxon>
    </lineage>
</organism>
<protein>
    <submittedName>
        <fullName evidence="1">Uncharacterized protein</fullName>
    </submittedName>
</protein>
<dbReference type="EMBL" id="QPMM01000001">
    <property type="protein sequence ID" value="RFS26772.1"/>
    <property type="molecule type" value="Genomic_DNA"/>
</dbReference>
<dbReference type="RefSeq" id="WP_116973964.1">
    <property type="nucleotide sequence ID" value="NZ_QPMM01000001.1"/>
</dbReference>
<sequence>MSVNVITYVTAVNAGKEPKAYAFDVHQIPTGEVISRLDFKVWTKKSSGVTCFFCEPDTGRKFRVTVFKDKHSEEYKLYKGELDFRECPVGKLYRLRIEKNSNGNMSLKEAHLIEDTQ</sequence>
<comment type="caution">
    <text evidence="1">The sequence shown here is derived from an EMBL/GenBank/DDBJ whole genome shotgun (WGS) entry which is preliminary data.</text>
</comment>
<proteinExistence type="predicted"/>